<protein>
    <submittedName>
        <fullName evidence="1">Uncharacterized protein</fullName>
    </submittedName>
</protein>
<sequence>MSMRCTRLIVKAMELRAPRVLTKDAKFLYSEIHGARIFGAFSDPELEDIWRRLQTFEILVLSLDRFFNDVLYTELLVDSVRRLTQIPSNTSLIEALRKRFTGVNQEDGLIKIQRTEDAFVHWEGNHADQIDYGI</sequence>
<dbReference type="InterPro" id="IPR022198">
    <property type="entry name" value="DUF3723"/>
</dbReference>
<proteinExistence type="predicted"/>
<dbReference type="Proteomes" id="UP000178912">
    <property type="component" value="Unassembled WGS sequence"/>
</dbReference>
<dbReference type="EMBL" id="FJUX01000012">
    <property type="protein sequence ID" value="CZS92452.1"/>
    <property type="molecule type" value="Genomic_DNA"/>
</dbReference>
<evidence type="ECO:0000313" key="2">
    <source>
        <dbReference type="Proteomes" id="UP000178912"/>
    </source>
</evidence>
<evidence type="ECO:0000313" key="1">
    <source>
        <dbReference type="EMBL" id="CZS92452.1"/>
    </source>
</evidence>
<dbReference type="Pfam" id="PF12520">
    <property type="entry name" value="DUF3723"/>
    <property type="match status" value="1"/>
</dbReference>
<dbReference type="AlphaFoldDB" id="A0A1E1K378"/>
<dbReference type="OrthoDB" id="4227485at2759"/>
<keyword evidence="2" id="KW-1185">Reference proteome</keyword>
<reference evidence="2" key="1">
    <citation type="submission" date="2016-03" db="EMBL/GenBank/DDBJ databases">
        <authorList>
            <person name="Guldener U."/>
        </authorList>
    </citation>
    <scope>NUCLEOTIDE SEQUENCE [LARGE SCALE GENOMIC DNA]</scope>
    <source>
        <strain evidence="2">04CH-RAC-A.6.1</strain>
    </source>
</reference>
<gene>
    <name evidence="1" type="ORF">RAG0_03004</name>
</gene>
<name>A0A1E1K378_9HELO</name>
<organism evidence="1 2">
    <name type="scientific">Rhynchosporium agropyri</name>
    <dbReference type="NCBI Taxonomy" id="914238"/>
    <lineage>
        <taxon>Eukaryota</taxon>
        <taxon>Fungi</taxon>
        <taxon>Dikarya</taxon>
        <taxon>Ascomycota</taxon>
        <taxon>Pezizomycotina</taxon>
        <taxon>Leotiomycetes</taxon>
        <taxon>Helotiales</taxon>
        <taxon>Ploettnerulaceae</taxon>
        <taxon>Rhynchosporium</taxon>
    </lineage>
</organism>
<accession>A0A1E1K378</accession>